<dbReference type="FunFam" id="1.10.150.310:FF:000001">
    <property type="entry name" value="RNA-binding transcriptional accessory protein"/>
    <property type="match status" value="1"/>
</dbReference>
<dbReference type="OrthoDB" id="9804714at2"/>
<dbReference type="Gene3D" id="1.10.150.310">
    <property type="entry name" value="Tex RuvX-like domain-like"/>
    <property type="match status" value="1"/>
</dbReference>
<dbReference type="GO" id="GO:0006139">
    <property type="term" value="P:nucleobase-containing compound metabolic process"/>
    <property type="evidence" value="ECO:0007669"/>
    <property type="project" value="InterPro"/>
</dbReference>
<dbReference type="InterPro" id="IPR023323">
    <property type="entry name" value="Tex-like_dom_sf"/>
</dbReference>
<dbReference type="PANTHER" id="PTHR10724:SF10">
    <property type="entry name" value="S1 RNA-BINDING DOMAIN-CONTAINING PROTEIN 1"/>
    <property type="match status" value="1"/>
</dbReference>
<organism evidence="3 4">
    <name type="scientific">Otariodibacter oris</name>
    <dbReference type="NCBI Taxonomy" id="1032623"/>
    <lineage>
        <taxon>Bacteria</taxon>
        <taxon>Pseudomonadati</taxon>
        <taxon>Pseudomonadota</taxon>
        <taxon>Gammaproteobacteria</taxon>
        <taxon>Pasteurellales</taxon>
        <taxon>Pasteurellaceae</taxon>
        <taxon>Otariodibacter</taxon>
    </lineage>
</organism>
<dbReference type="InterPro" id="IPR041692">
    <property type="entry name" value="HHH_9"/>
</dbReference>
<dbReference type="InterPro" id="IPR055179">
    <property type="entry name" value="Tex-like_central_region"/>
</dbReference>
<dbReference type="Pfam" id="PF00575">
    <property type="entry name" value="S1"/>
    <property type="match status" value="1"/>
</dbReference>
<keyword evidence="4" id="KW-1185">Reference proteome</keyword>
<dbReference type="InterPro" id="IPR050437">
    <property type="entry name" value="Ribos_protein_bS1-like"/>
</dbReference>
<dbReference type="Pfam" id="PF09371">
    <property type="entry name" value="Tex_N"/>
    <property type="match status" value="1"/>
</dbReference>
<dbReference type="Gene3D" id="1.10.3500.10">
    <property type="entry name" value="Tex N-terminal region-like"/>
    <property type="match status" value="1"/>
</dbReference>
<dbReference type="InterPro" id="IPR018974">
    <property type="entry name" value="Tex-like_N"/>
</dbReference>
<dbReference type="Gene3D" id="3.30.420.140">
    <property type="entry name" value="YqgF/RNase H-like domain"/>
    <property type="match status" value="1"/>
</dbReference>
<dbReference type="Pfam" id="PF16921">
    <property type="entry name" value="Tex_YqgF"/>
    <property type="match status" value="1"/>
</dbReference>
<dbReference type="SUPFAM" id="SSF53098">
    <property type="entry name" value="Ribonuclease H-like"/>
    <property type="match status" value="1"/>
</dbReference>
<dbReference type="CDD" id="cd05685">
    <property type="entry name" value="S1_Tex"/>
    <property type="match status" value="1"/>
</dbReference>
<protein>
    <recommendedName>
        <fullName evidence="2">S1 motif domain-containing protein</fullName>
    </recommendedName>
</protein>
<dbReference type="RefSeq" id="WP_121120961.1">
    <property type="nucleotide sequence ID" value="NZ_CP016604.1"/>
</dbReference>
<reference evidence="3 4" key="1">
    <citation type="submission" date="2018-10" db="EMBL/GenBank/DDBJ databases">
        <title>Genomic Encyclopedia of Type Strains, Phase IV (KMG-IV): sequencing the most valuable type-strain genomes for metagenomic binning, comparative biology and taxonomic classification.</title>
        <authorList>
            <person name="Goeker M."/>
        </authorList>
    </citation>
    <scope>NUCLEOTIDE SEQUENCE [LARGE SCALE GENOMIC DNA]</scope>
    <source>
        <strain evidence="3 4">DSM 23800</strain>
    </source>
</reference>
<feature type="region of interest" description="Disordered" evidence="1">
    <location>
        <begin position="725"/>
        <end position="775"/>
    </location>
</feature>
<evidence type="ECO:0000313" key="3">
    <source>
        <dbReference type="EMBL" id="RKR76820.1"/>
    </source>
</evidence>
<sequence>MTNTLTQQISQIIATELSVKSEQIFAAITLLDEGNTIPFIARYRKEVTGGLDDTQLRHFETRLIYLRELNDRRQTILKSIEEQGKLTDDLRAKIEQTESKTELEDLYLPYKPKRRTRGQIAIEAGLEPLADSLWQDPSQVPESVAENYIDADKGIADTKSALDGARYILMERFAEDAELLAKLRQYLTANATLESKVIEGKKAEGVKFSDYFAHTELLKNVPSHRALAMFRGRNEGILSLSLNADPDAEEGSRSSYCEEIIREHLGVQLRQQPADQWRSQVIAWTWKIKASLHLETELMGALREKAEDEAIDVFARNLSALLMAAPAGARNTIGLDPGLRTGVKVAVVDNTGKLLDTATIYPHTNDPIKAGQILYSLGKKYNVDLIAIGNGTASRETERFAKDIIKQVSDWKPQTVVVSEAGASVYSASELAANEFPDLDVSLRGAVSIARRLQDPLAELVKIEPKAIGVGQYQHDVNQTQLARKLDAVVEDCVNAVGVNLNTASAPLLARVAGMTKTLAQNIVAYRDENGRFSTRAELKKVSRLGPKAFEQCAGFMRIIDGKNPLDASSVHPEAYPVVEKILQATASTLQDLMGNATKIHSLDAKQFVDEQFGLPTVNDIFKELEKPGRDPRGEFKTATFMDGVEDIKDLKSGMILEGTITNVTNFGAFVDIGVHQDGLVHISMLSNSFVDDPHKVVKTGDVVKVKVLEVDIPRKRIGLTMRLDDKPVEKNQNEQNQNRKKVERSDRLSRQDRNHSGNSFSNNAFADALKGWKK</sequence>
<evidence type="ECO:0000259" key="2">
    <source>
        <dbReference type="PROSITE" id="PS50126"/>
    </source>
</evidence>
<dbReference type="InterPro" id="IPR006641">
    <property type="entry name" value="YqgF/RNaseH-like_dom"/>
</dbReference>
<dbReference type="GO" id="GO:0003729">
    <property type="term" value="F:mRNA binding"/>
    <property type="evidence" value="ECO:0007669"/>
    <property type="project" value="TreeGrafter"/>
</dbReference>
<dbReference type="PANTHER" id="PTHR10724">
    <property type="entry name" value="30S RIBOSOMAL PROTEIN S1"/>
    <property type="match status" value="1"/>
</dbReference>
<dbReference type="InterPro" id="IPR044146">
    <property type="entry name" value="S1_Tex"/>
</dbReference>
<dbReference type="SUPFAM" id="SSF158832">
    <property type="entry name" value="Tex N-terminal region-like"/>
    <property type="match status" value="1"/>
</dbReference>
<dbReference type="Gene3D" id="2.40.50.140">
    <property type="entry name" value="Nucleic acid-binding proteins"/>
    <property type="match status" value="1"/>
</dbReference>
<evidence type="ECO:0000256" key="1">
    <source>
        <dbReference type="SAM" id="MobiDB-lite"/>
    </source>
</evidence>
<dbReference type="InterPro" id="IPR012340">
    <property type="entry name" value="NA-bd_OB-fold"/>
</dbReference>
<dbReference type="AlphaFoldDB" id="A0A420XIA6"/>
<dbReference type="Pfam" id="PF22706">
    <property type="entry name" value="Tex_central_region"/>
    <property type="match status" value="1"/>
</dbReference>
<dbReference type="SMART" id="SM00732">
    <property type="entry name" value="YqgFc"/>
    <property type="match status" value="1"/>
</dbReference>
<dbReference type="GO" id="GO:0005829">
    <property type="term" value="C:cytosol"/>
    <property type="evidence" value="ECO:0007669"/>
    <property type="project" value="TreeGrafter"/>
</dbReference>
<dbReference type="SUPFAM" id="SSF50249">
    <property type="entry name" value="Nucleic acid-binding proteins"/>
    <property type="match status" value="1"/>
</dbReference>
<dbReference type="SUPFAM" id="SSF47781">
    <property type="entry name" value="RuvA domain 2-like"/>
    <property type="match status" value="2"/>
</dbReference>
<dbReference type="SMART" id="SM00316">
    <property type="entry name" value="S1"/>
    <property type="match status" value="1"/>
</dbReference>
<dbReference type="Pfam" id="PF12836">
    <property type="entry name" value="HHH_3"/>
    <property type="match status" value="1"/>
</dbReference>
<dbReference type="FunFam" id="1.10.10.650:FF:000001">
    <property type="entry name" value="S1 RNA-binding domain 1"/>
    <property type="match status" value="1"/>
</dbReference>
<dbReference type="Pfam" id="PF17674">
    <property type="entry name" value="HHH_9"/>
    <property type="match status" value="1"/>
</dbReference>
<dbReference type="Gene3D" id="1.10.10.650">
    <property type="entry name" value="RuvA domain 2-like"/>
    <property type="match status" value="1"/>
</dbReference>
<accession>A0A420XIA6</accession>
<gene>
    <name evidence="3" type="ORF">DES31_0128</name>
</gene>
<dbReference type="PROSITE" id="PS50126">
    <property type="entry name" value="S1"/>
    <property type="match status" value="1"/>
</dbReference>
<dbReference type="InterPro" id="IPR012337">
    <property type="entry name" value="RNaseH-like_sf"/>
</dbReference>
<feature type="compositionally biased region" description="Basic and acidic residues" evidence="1">
    <location>
        <begin position="744"/>
        <end position="756"/>
    </location>
</feature>
<dbReference type="InterPro" id="IPR003029">
    <property type="entry name" value="S1_domain"/>
</dbReference>
<dbReference type="InterPro" id="IPR023319">
    <property type="entry name" value="Tex-like_HTH_dom_sf"/>
</dbReference>
<dbReference type="GO" id="GO:0003735">
    <property type="term" value="F:structural constituent of ribosome"/>
    <property type="evidence" value="ECO:0007669"/>
    <property type="project" value="TreeGrafter"/>
</dbReference>
<dbReference type="EMBL" id="RBJC01000004">
    <property type="protein sequence ID" value="RKR76820.1"/>
    <property type="molecule type" value="Genomic_DNA"/>
</dbReference>
<dbReference type="FunFam" id="3.30.420.140:FF:000001">
    <property type="entry name" value="RNA-binding transcriptional accessory protein"/>
    <property type="match status" value="1"/>
</dbReference>
<feature type="domain" description="S1 motif" evidence="2">
    <location>
        <begin position="654"/>
        <end position="723"/>
    </location>
</feature>
<name>A0A420XIA6_9PAST</name>
<proteinExistence type="predicted"/>
<dbReference type="FunFam" id="2.40.50.140:FF:000051">
    <property type="entry name" value="RNA-binding transcriptional accessory protein"/>
    <property type="match status" value="1"/>
</dbReference>
<dbReference type="InterPro" id="IPR037027">
    <property type="entry name" value="YqgF/RNaseH-like_dom_sf"/>
</dbReference>
<dbReference type="InterPro" id="IPR010994">
    <property type="entry name" value="RuvA_2-like"/>
</dbReference>
<comment type="caution">
    <text evidence="3">The sequence shown here is derived from an EMBL/GenBank/DDBJ whole genome shotgun (WGS) entry which is preliminary data.</text>
</comment>
<dbReference type="InterPro" id="IPR032639">
    <property type="entry name" value="Tex_YqgF"/>
</dbReference>
<dbReference type="Proteomes" id="UP000280099">
    <property type="component" value="Unassembled WGS sequence"/>
</dbReference>
<dbReference type="GO" id="GO:0006412">
    <property type="term" value="P:translation"/>
    <property type="evidence" value="ECO:0007669"/>
    <property type="project" value="TreeGrafter"/>
</dbReference>
<evidence type="ECO:0000313" key="4">
    <source>
        <dbReference type="Proteomes" id="UP000280099"/>
    </source>
</evidence>